<dbReference type="EMBL" id="JANBUP010003603">
    <property type="protein sequence ID" value="KAJ2796272.1"/>
    <property type="molecule type" value="Genomic_DNA"/>
</dbReference>
<proteinExistence type="predicted"/>
<comment type="caution">
    <text evidence="1">The sequence shown here is derived from an EMBL/GenBank/DDBJ whole genome shotgun (WGS) entry which is preliminary data.</text>
</comment>
<accession>A0ACC1KX67</accession>
<reference evidence="1" key="1">
    <citation type="submission" date="2022-07" db="EMBL/GenBank/DDBJ databases">
        <title>Phylogenomic reconstructions and comparative analyses of Kickxellomycotina fungi.</title>
        <authorList>
            <person name="Reynolds N.K."/>
            <person name="Stajich J.E."/>
            <person name="Barry K."/>
            <person name="Grigoriev I.V."/>
            <person name="Crous P."/>
            <person name="Smith M.E."/>
        </authorList>
    </citation>
    <scope>NUCLEOTIDE SEQUENCE</scope>
    <source>
        <strain evidence="1">CBS 102833</strain>
    </source>
</reference>
<protein>
    <submittedName>
        <fullName evidence="1">Uncharacterized protein</fullName>
    </submittedName>
</protein>
<feature type="non-terminal residue" evidence="1">
    <location>
        <position position="424"/>
    </location>
</feature>
<sequence>GGGEHVVAMVEREMFYTPLIAFKSSPDLPQIVVETLCFEKKGKKGKPAVELRATLSSRQLIPGTKLKIDLSVKELTSSSWTKVVARLFERTVCREEGVAKVAPRPPRLWSADCELASADLVRSSVYNFFLADETLGNSGSEKKTADGETITSEQMIFPIPLLQCSPLSSEHLDSSHFIRFEVYLPGWLSSDRSAYTDVPVQLMTCEFPTAALLQTHQASLFSLDRSKHTEGDDLSIMSGRSGSSARAQSITSLADRSVMTNHSIPIVLGPLPLRYCDIPPAQRSAPTLTLVKQVNASNESAPDGNASVADLPLPRRLSRQSQSNSHRTTVGSVQSMDYKSLMSGLSIADETGEERYRSRPLPMAPAPGPNDPAPLPPLPTMSMPPSGSTASLVRQPLNGSRTVTPLQSPHPDQTPTSFLQSYPQ</sequence>
<keyword evidence="2" id="KW-1185">Reference proteome</keyword>
<gene>
    <name evidence="1" type="ORF">H4S07_006269</name>
</gene>
<organism evidence="1 2">
    <name type="scientific">Coemansia furcata</name>
    <dbReference type="NCBI Taxonomy" id="417177"/>
    <lineage>
        <taxon>Eukaryota</taxon>
        <taxon>Fungi</taxon>
        <taxon>Fungi incertae sedis</taxon>
        <taxon>Zoopagomycota</taxon>
        <taxon>Kickxellomycotina</taxon>
        <taxon>Kickxellomycetes</taxon>
        <taxon>Kickxellales</taxon>
        <taxon>Kickxellaceae</taxon>
        <taxon>Coemansia</taxon>
    </lineage>
</organism>
<evidence type="ECO:0000313" key="1">
    <source>
        <dbReference type="EMBL" id="KAJ2796272.1"/>
    </source>
</evidence>
<name>A0ACC1KX67_9FUNG</name>
<dbReference type="Proteomes" id="UP001140096">
    <property type="component" value="Unassembled WGS sequence"/>
</dbReference>
<feature type="non-terminal residue" evidence="1">
    <location>
        <position position="1"/>
    </location>
</feature>
<evidence type="ECO:0000313" key="2">
    <source>
        <dbReference type="Proteomes" id="UP001140096"/>
    </source>
</evidence>